<sequence>MDFFIKTSGFNVPMSNIAVLNYRIVHTPPQTAPSGLNKDAFITFWHTVMDELRDTYDLRDDKSLLGSQTLPFGGSVPSEVTLVERRIDEFLSRELPESEQRLVSRAADAETRSVFIFTPILMMLALAAAAVVTDNIFGPGGLTTQSLAVQFLTITGVIVFIAAIVSIGMPGVLEGALLGTAARFLEFLAEPVRPIRRIALSLFVGGSLIDIVVLFLK</sequence>
<keyword evidence="3" id="KW-1185">Reference proteome</keyword>
<organism evidence="2 3">
    <name type="scientific">Micromonospora sediminimaris</name>
    <dbReference type="NCBI Taxonomy" id="547162"/>
    <lineage>
        <taxon>Bacteria</taxon>
        <taxon>Bacillati</taxon>
        <taxon>Actinomycetota</taxon>
        <taxon>Actinomycetes</taxon>
        <taxon>Micromonosporales</taxon>
        <taxon>Micromonosporaceae</taxon>
        <taxon>Micromonospora</taxon>
    </lineage>
</organism>
<keyword evidence="1" id="KW-0472">Membrane</keyword>
<keyword evidence="1" id="KW-0812">Transmembrane</keyword>
<keyword evidence="1" id="KW-1133">Transmembrane helix</keyword>
<feature type="transmembrane region" description="Helical" evidence="1">
    <location>
        <begin position="152"/>
        <end position="177"/>
    </location>
</feature>
<dbReference type="Proteomes" id="UP000607311">
    <property type="component" value="Unassembled WGS sequence"/>
</dbReference>
<dbReference type="AlphaFoldDB" id="A0A9W5UW58"/>
<evidence type="ECO:0000256" key="1">
    <source>
        <dbReference type="SAM" id="Phobius"/>
    </source>
</evidence>
<dbReference type="EMBL" id="BOPD01000058">
    <property type="protein sequence ID" value="GIJ36622.1"/>
    <property type="molecule type" value="Genomic_DNA"/>
</dbReference>
<evidence type="ECO:0000313" key="3">
    <source>
        <dbReference type="Proteomes" id="UP000607311"/>
    </source>
</evidence>
<accession>A0A9W5UW58</accession>
<feature type="transmembrane region" description="Helical" evidence="1">
    <location>
        <begin position="114"/>
        <end position="132"/>
    </location>
</feature>
<proteinExistence type="predicted"/>
<comment type="caution">
    <text evidence="2">The sequence shown here is derived from an EMBL/GenBank/DDBJ whole genome shotgun (WGS) entry which is preliminary data.</text>
</comment>
<gene>
    <name evidence="2" type="ORF">Vse01_57700</name>
</gene>
<feature type="transmembrane region" description="Helical" evidence="1">
    <location>
        <begin position="198"/>
        <end position="216"/>
    </location>
</feature>
<reference evidence="2" key="1">
    <citation type="submission" date="2021-01" db="EMBL/GenBank/DDBJ databases">
        <title>Whole genome shotgun sequence of Verrucosispora sediminis NBRC 107745.</title>
        <authorList>
            <person name="Komaki H."/>
            <person name="Tamura T."/>
        </authorList>
    </citation>
    <scope>NUCLEOTIDE SEQUENCE</scope>
    <source>
        <strain evidence="2">NBRC 107745</strain>
    </source>
</reference>
<name>A0A9W5UW58_9ACTN</name>
<protein>
    <submittedName>
        <fullName evidence="2">Uncharacterized protein</fullName>
    </submittedName>
</protein>
<evidence type="ECO:0000313" key="2">
    <source>
        <dbReference type="EMBL" id="GIJ36622.1"/>
    </source>
</evidence>